<sequence length="547" mass="60767">MLRQSIGIVIGVIVVCLDVAHCRRLYEPSEEWNRQHGQPGVKLRLTKKGANHVKTVGVKLLNEQIAQLHGINTTQKFTQSGIEGTVDLQNIRVVLYKPPEVTVINFRPPKSIIFGMENMDTTLEGRFVGTVGLIGVPGFVRGDLKQMTLAITTDVEALPDGRMSVKLANCSTLVGSSQFTIDAEGPLGPLIKTFESQINERVREKIPEILCKTFKTIIEERGPQLFDRLLVAPLDGPFKQSNKNAVFDTFLNKLTGGLIIDNENLANPIVTNNYFETQQRGEVRYTNSRARTPFFPKAMNTTDESERMLYIYGSDYLFNSMLYHAYQNDRLTMKLEKSSIPPEYSGFLRTTCTLDGASKSTNVFDKVCVGSLIPALNTAYPNSTTTFILLPHGLPDFRFKDGKGSLDVKTRILTYARDGRRRLRQVLVSAAEGQADVRLRAEKKKVAGDLKLNKLDMHVHRSALPDMNPSDIEQLAPLAKTILGPQLSKGLKEGVPFPIQDTITFIDPVLTMHDGYVTLATDFELGEPKLRQQLAEAFRGGIGNIGG</sequence>
<dbReference type="PANTHER" id="PTHR10504">
    <property type="entry name" value="BACTERICIDAL PERMEABILITY-INCREASING BPI PROTEIN-RELATED"/>
    <property type="match status" value="1"/>
</dbReference>
<dbReference type="Proteomes" id="UP000887566">
    <property type="component" value="Unplaced"/>
</dbReference>
<dbReference type="InterPro" id="IPR017943">
    <property type="entry name" value="Bactericidal_perm-incr_a/b_dom"/>
</dbReference>
<reference evidence="7" key="1">
    <citation type="submission" date="2022-11" db="UniProtKB">
        <authorList>
            <consortium name="WormBaseParasite"/>
        </authorList>
    </citation>
    <scope>IDENTIFICATION</scope>
</reference>
<dbReference type="AlphaFoldDB" id="A0A914WDW2"/>
<protein>
    <submittedName>
        <fullName evidence="7">Uncharacterized protein</fullName>
    </submittedName>
</protein>
<dbReference type="WBParaSite" id="PSAMB.scaffold3973size16198.g23088.t1">
    <property type="protein sequence ID" value="PSAMB.scaffold3973size16198.g23088.t1"/>
    <property type="gene ID" value="PSAMB.scaffold3973size16198.g23088"/>
</dbReference>
<dbReference type="PANTHER" id="PTHR10504:SF131">
    <property type="entry name" value="BPI2 DOMAIN-CONTAINING PROTEIN"/>
    <property type="match status" value="1"/>
</dbReference>
<evidence type="ECO:0000256" key="2">
    <source>
        <dbReference type="ARBA" id="ARBA00023157"/>
    </source>
</evidence>
<dbReference type="Gene3D" id="3.15.20.10">
    <property type="entry name" value="Bactericidal permeability-increasing protein, domain 2"/>
    <property type="match status" value="1"/>
</dbReference>
<feature type="signal peptide" evidence="3">
    <location>
        <begin position="1"/>
        <end position="22"/>
    </location>
</feature>
<evidence type="ECO:0000256" key="3">
    <source>
        <dbReference type="SAM" id="SignalP"/>
    </source>
</evidence>
<evidence type="ECO:0000256" key="1">
    <source>
        <dbReference type="ARBA" id="ARBA00007292"/>
    </source>
</evidence>
<dbReference type="GO" id="GO:0005615">
    <property type="term" value="C:extracellular space"/>
    <property type="evidence" value="ECO:0007669"/>
    <property type="project" value="TreeGrafter"/>
</dbReference>
<evidence type="ECO:0000259" key="4">
    <source>
        <dbReference type="SMART" id="SM00328"/>
    </source>
</evidence>
<keyword evidence="6" id="KW-1185">Reference proteome</keyword>
<dbReference type="GO" id="GO:0008289">
    <property type="term" value="F:lipid binding"/>
    <property type="evidence" value="ECO:0007669"/>
    <property type="project" value="InterPro"/>
</dbReference>
<dbReference type="InterPro" id="IPR032942">
    <property type="entry name" value="BPI/LBP/Plunc"/>
</dbReference>
<dbReference type="SMART" id="SM00329">
    <property type="entry name" value="BPI2"/>
    <property type="match status" value="1"/>
</dbReference>
<dbReference type="SMART" id="SM00328">
    <property type="entry name" value="BPI1"/>
    <property type="match status" value="1"/>
</dbReference>
<accession>A0A914WDW2</accession>
<keyword evidence="3" id="KW-0732">Signal</keyword>
<proteinExistence type="inferred from homology"/>
<comment type="similarity">
    <text evidence="1">Belongs to the BPI/LBP/Plunc superfamily. BPI/LBP family.</text>
</comment>
<feature type="chain" id="PRO_5037000917" evidence="3">
    <location>
        <begin position="23"/>
        <end position="547"/>
    </location>
</feature>
<dbReference type="Pfam" id="PF02886">
    <property type="entry name" value="LBP_BPI_CETP_C"/>
    <property type="match status" value="1"/>
</dbReference>
<dbReference type="InterPro" id="IPR017942">
    <property type="entry name" value="Lipid-bd_serum_glycop_N"/>
</dbReference>
<feature type="domain" description="Lipid-binding serum glycoprotein N-terminal" evidence="4">
    <location>
        <begin position="44"/>
        <end position="299"/>
    </location>
</feature>
<name>A0A914WDW2_9BILA</name>
<evidence type="ECO:0000313" key="7">
    <source>
        <dbReference type="WBParaSite" id="PSAMB.scaffold3973size16198.g23088.t1"/>
    </source>
</evidence>
<organism evidence="6 7">
    <name type="scientific">Plectus sambesii</name>
    <dbReference type="NCBI Taxonomy" id="2011161"/>
    <lineage>
        <taxon>Eukaryota</taxon>
        <taxon>Metazoa</taxon>
        <taxon>Ecdysozoa</taxon>
        <taxon>Nematoda</taxon>
        <taxon>Chromadorea</taxon>
        <taxon>Plectida</taxon>
        <taxon>Plectina</taxon>
        <taxon>Plectoidea</taxon>
        <taxon>Plectidae</taxon>
        <taxon>Plectus</taxon>
    </lineage>
</organism>
<dbReference type="SUPFAM" id="SSF55394">
    <property type="entry name" value="Bactericidal permeability-increasing protein, BPI"/>
    <property type="match status" value="2"/>
</dbReference>
<feature type="domain" description="Lipid-binding serum glycoprotein C-terminal" evidence="5">
    <location>
        <begin position="303"/>
        <end position="521"/>
    </location>
</feature>
<keyword evidence="2" id="KW-1015">Disulfide bond</keyword>
<dbReference type="Gene3D" id="3.15.10.10">
    <property type="entry name" value="Bactericidal permeability-increasing protein, domain 1"/>
    <property type="match status" value="1"/>
</dbReference>
<evidence type="ECO:0000259" key="5">
    <source>
        <dbReference type="SMART" id="SM00329"/>
    </source>
</evidence>
<dbReference type="InterPro" id="IPR001124">
    <property type="entry name" value="Lipid-bd_serum_glycop_C"/>
</dbReference>
<evidence type="ECO:0000313" key="6">
    <source>
        <dbReference type="Proteomes" id="UP000887566"/>
    </source>
</evidence>